<dbReference type="GO" id="GO:0005524">
    <property type="term" value="F:ATP binding"/>
    <property type="evidence" value="ECO:0007669"/>
    <property type="project" value="UniProtKB-KW"/>
</dbReference>
<reference evidence="11 12" key="1">
    <citation type="journal article" date="2018" name="Proc. Natl. Acad. Sci. U.S.A.">
        <title>Draft genome sequence of Camellia sinensis var. sinensis provides insights into the evolution of the tea genome and tea quality.</title>
        <authorList>
            <person name="Wei C."/>
            <person name="Yang H."/>
            <person name="Wang S."/>
            <person name="Zhao J."/>
            <person name="Liu C."/>
            <person name="Gao L."/>
            <person name="Xia E."/>
            <person name="Lu Y."/>
            <person name="Tai Y."/>
            <person name="She G."/>
            <person name="Sun J."/>
            <person name="Cao H."/>
            <person name="Tong W."/>
            <person name="Gao Q."/>
            <person name="Li Y."/>
            <person name="Deng W."/>
            <person name="Jiang X."/>
            <person name="Wang W."/>
            <person name="Chen Q."/>
            <person name="Zhang S."/>
            <person name="Li H."/>
            <person name="Wu J."/>
            <person name="Wang P."/>
            <person name="Li P."/>
            <person name="Shi C."/>
            <person name="Zheng F."/>
            <person name="Jian J."/>
            <person name="Huang B."/>
            <person name="Shan D."/>
            <person name="Shi M."/>
            <person name="Fang C."/>
            <person name="Yue Y."/>
            <person name="Li F."/>
            <person name="Li D."/>
            <person name="Wei S."/>
            <person name="Han B."/>
            <person name="Jiang C."/>
            <person name="Yin Y."/>
            <person name="Xia T."/>
            <person name="Zhang Z."/>
            <person name="Bennetzen J.L."/>
            <person name="Zhao S."/>
            <person name="Wan X."/>
        </authorList>
    </citation>
    <scope>NUCLEOTIDE SEQUENCE [LARGE SCALE GENOMIC DNA]</scope>
    <source>
        <strain evidence="12">cv. Shuchazao</strain>
        <tissue evidence="11">Leaf</tissue>
    </source>
</reference>
<dbReference type="PANTHER" id="PTHR48005">
    <property type="entry name" value="LEUCINE RICH REPEAT KINASE 2"/>
    <property type="match status" value="1"/>
</dbReference>
<feature type="compositionally biased region" description="Basic and acidic residues" evidence="9">
    <location>
        <begin position="599"/>
        <end position="612"/>
    </location>
</feature>
<dbReference type="EMBL" id="SDRB02010591">
    <property type="protein sequence ID" value="THG05589.1"/>
    <property type="molecule type" value="Genomic_DNA"/>
</dbReference>
<organism evidence="11 12">
    <name type="scientific">Camellia sinensis var. sinensis</name>
    <name type="common">China tea</name>
    <dbReference type="NCBI Taxonomy" id="542762"/>
    <lineage>
        <taxon>Eukaryota</taxon>
        <taxon>Viridiplantae</taxon>
        <taxon>Streptophyta</taxon>
        <taxon>Embryophyta</taxon>
        <taxon>Tracheophyta</taxon>
        <taxon>Spermatophyta</taxon>
        <taxon>Magnoliopsida</taxon>
        <taxon>eudicotyledons</taxon>
        <taxon>Gunneridae</taxon>
        <taxon>Pentapetalae</taxon>
        <taxon>asterids</taxon>
        <taxon>Ericales</taxon>
        <taxon>Theaceae</taxon>
        <taxon>Camellia</taxon>
    </lineage>
</organism>
<name>A0A4S4DR46_CAMSN</name>
<dbReference type="InterPro" id="IPR051420">
    <property type="entry name" value="Ser_Thr_Kinases_DiverseReg"/>
</dbReference>
<feature type="region of interest" description="Disordered" evidence="9">
    <location>
        <begin position="1194"/>
        <end position="1250"/>
    </location>
</feature>
<feature type="compositionally biased region" description="Basic and acidic residues" evidence="9">
    <location>
        <begin position="559"/>
        <end position="571"/>
    </location>
</feature>
<protein>
    <recommendedName>
        <fullName evidence="1">non-specific serine/threonine protein kinase</fullName>
        <ecNumber evidence="1">2.7.11.1</ecNumber>
    </recommendedName>
</protein>
<dbReference type="SUPFAM" id="SSF56112">
    <property type="entry name" value="Protein kinase-like (PK-like)"/>
    <property type="match status" value="1"/>
</dbReference>
<keyword evidence="12" id="KW-1185">Reference proteome</keyword>
<feature type="compositionally biased region" description="Basic and acidic residues" evidence="9">
    <location>
        <begin position="1843"/>
        <end position="1853"/>
    </location>
</feature>
<proteinExistence type="predicted"/>
<dbReference type="Gene3D" id="1.10.510.10">
    <property type="entry name" value="Transferase(Phosphotransferase) domain 1"/>
    <property type="match status" value="1"/>
</dbReference>
<feature type="compositionally biased region" description="Acidic residues" evidence="9">
    <location>
        <begin position="1823"/>
        <end position="1832"/>
    </location>
</feature>
<evidence type="ECO:0000259" key="10">
    <source>
        <dbReference type="PROSITE" id="PS50011"/>
    </source>
</evidence>
<evidence type="ECO:0000256" key="6">
    <source>
        <dbReference type="ARBA" id="ARBA00022840"/>
    </source>
</evidence>
<comment type="catalytic activity">
    <reaction evidence="8">
        <text>L-seryl-[protein] + ATP = O-phospho-L-seryl-[protein] + ADP + H(+)</text>
        <dbReference type="Rhea" id="RHEA:17989"/>
        <dbReference type="Rhea" id="RHEA-COMP:9863"/>
        <dbReference type="Rhea" id="RHEA-COMP:11604"/>
        <dbReference type="ChEBI" id="CHEBI:15378"/>
        <dbReference type="ChEBI" id="CHEBI:29999"/>
        <dbReference type="ChEBI" id="CHEBI:30616"/>
        <dbReference type="ChEBI" id="CHEBI:83421"/>
        <dbReference type="ChEBI" id="CHEBI:456216"/>
        <dbReference type="EC" id="2.7.11.1"/>
    </reaction>
</comment>
<dbReference type="Proteomes" id="UP000306102">
    <property type="component" value="Unassembled WGS sequence"/>
</dbReference>
<evidence type="ECO:0000256" key="1">
    <source>
        <dbReference type="ARBA" id="ARBA00012513"/>
    </source>
</evidence>
<accession>A0A4S4DR46</accession>
<evidence type="ECO:0000256" key="5">
    <source>
        <dbReference type="ARBA" id="ARBA00022777"/>
    </source>
</evidence>
<feature type="compositionally biased region" description="Basic and acidic residues" evidence="9">
    <location>
        <begin position="1085"/>
        <end position="1102"/>
    </location>
</feature>
<keyword evidence="4" id="KW-0547">Nucleotide-binding</keyword>
<evidence type="ECO:0000256" key="4">
    <source>
        <dbReference type="ARBA" id="ARBA00022741"/>
    </source>
</evidence>
<dbReference type="PROSITE" id="PS50011">
    <property type="entry name" value="PROTEIN_KINASE_DOM"/>
    <property type="match status" value="1"/>
</dbReference>
<feature type="region of interest" description="Disordered" evidence="9">
    <location>
        <begin position="474"/>
        <end position="502"/>
    </location>
</feature>
<comment type="caution">
    <text evidence="11">The sequence shown here is derived from an EMBL/GenBank/DDBJ whole genome shotgun (WGS) entry which is preliminary data.</text>
</comment>
<feature type="compositionally biased region" description="Polar residues" evidence="9">
    <location>
        <begin position="544"/>
        <end position="558"/>
    </location>
</feature>
<feature type="region of interest" description="Disordered" evidence="9">
    <location>
        <begin position="1060"/>
        <end position="1108"/>
    </location>
</feature>
<gene>
    <name evidence="11" type="ORF">TEA_011698</name>
</gene>
<feature type="compositionally biased region" description="Basic and acidic residues" evidence="9">
    <location>
        <begin position="629"/>
        <end position="645"/>
    </location>
</feature>
<feature type="region of interest" description="Disordered" evidence="9">
    <location>
        <begin position="1779"/>
        <end position="1854"/>
    </location>
</feature>
<dbReference type="InterPro" id="IPR011009">
    <property type="entry name" value="Kinase-like_dom_sf"/>
</dbReference>
<feature type="domain" description="Protein kinase" evidence="10">
    <location>
        <begin position="1"/>
        <end position="130"/>
    </location>
</feature>
<evidence type="ECO:0000256" key="7">
    <source>
        <dbReference type="ARBA" id="ARBA00047899"/>
    </source>
</evidence>
<sequence>MKPDSSNWTSFAGTFGYTAPELAHTMEVNERCNVYSFGVLTLEVIMGKHPSDLVSSLSSSSSSSSSTSIVHGILLKDVLDQRLLAPENQVAEQIVVVAKLAFACLHANKPSRPTMRQVAMKLSDDRRSHLQNEFHMITLGQLISTAQPVEVSEMDFHSMKRKELQSLCKKHNIPANLTNLEMANDLTSLLQGKEKPIRRGRSCLKKVGDLASENDSDAVARQLKKVRFSPENEMFEFVELEAEPAEMKRGARRKSIMRPELKKQSFVIENKEIVENPIRTTRSRTQKFSNGGAIEVVLPIVEAKRTKRVVKSDSLEVKESVSGDNLPPVVDLSDKLEENRVASRKSLRNREVQSKKSKEIDKDVKPYGETVENPVRTTRSRAQKLPDGGVIEVVLPIVETKRTKRAVKSGCMEEKDGVSGDKPPAVVDSSDNLASDSTAVEENRVPTSRSLRNREVVSKKSKGVDEVVAISRKNQTQRNSKKRNVKTTDEISENNALAADGGITQPEKALRWSKRNVEKAEDYALLNQDLGKNEMVGRRRNTRCRTQLAENASTAESGTRTETEVEVHGKLEVVLQLEEPSRRPVRNGNRRQSVMPQVEKAETDGAKLENKNRKLLRPSVMEGGSSSKNLEENDGRPRRSSRHEIVAISDEMDRTANNNGKIKPRKSRRDPILEEESVVNESAFVEEPPRWSACNAAKTDTVALTVGTDKTVGRKKQLSRSKLPNLELESLAKGTSAVKEPPILDAQLSMPGIAESAIDPVLNDNTGKKRKKFSGTSLAKEVSAETSDFEEATALKMVNSVEIPASEPGKLQNDHGENEVLFSVSGSEVVEKVYNAVGVDKEKPLQDNISTVNEHDSASHSCKRSRDFDTNDLVEPKTAEGFNVFTDVGFPQATFGDDWIHCVAKPADNLDLGKEMERDEKPGTGKYIDSCCVVDQHGVDDDKAYAPKEQKSVEFENVNSFGESIKTDLDAEGLLDESIESRVSKENSETVCEEAGESVVDHSDSERVIYSNEKDREIDEDEKSAVDAEGQEYANCCPRMLNIEAESLLTKHISAFKGPPVTDSVMTEPEVSQGASNPASSSSKKVSEYTNIERKGSSEDSSLKMQHHSMGLHTKSPYLNEIRGLIMENLEGTPASNSLKLQSDSAEPEREIPDGESLAATEKENIVLVAGNRNFTEFQEVCGFAEPSTYERVCEGHSTEPDESEGAGEDCENDSKKAADISVLDDPSHGERITPNMVEKNNNKAESSVESGKLHEKVLVSNVVTAEVVSEKATNFQLTSGYCSMGTQLTPLVASEYQGNTNHVELKENSNYDTEFHYGILSAADTFASTAGDKICCQERIDEALPEMKNKSEGILSVERALHRVDEETDHASLEGNSLRKCSFLPILSELNGQLTEKKENTGSETNSLHNSEEIEEKITRKFTDGKMSLIISVERDTDPTEDTHAPINTPKSSLVVNNEIMSSSEHTSLKDVNESGQEDGLKALFATPDNNTFSNEEEAFDHELCQTPSKSNLVMEDKSSEFTESTVNGGAAAEDAQTDVNSLLAKSNGRRGSKENSKNVCEEAGDTLAPIITPKSSLVVNNEIMSSSEHTPLKDDNENRQEDELKILFATPANNTNPNKEEACSREIEFDEVRMQEGSTISNVKNERNNSGEPQEVVGLTENEDEKMACKENALPTFSEEVTDEGSDGNEEVEVAQELNRSASTALDNLANRKGDEDRVEILKKFEGAVLTKDTPALINTPKSSLVVNNELISSSECTPLKYDNESIQEDELKTMFATPANSTNPNDEEASSHDTEMDDVRMQESSSFSNVNDMTNFGEPQEVELTENEDEKLLSTASEEVTDKGSDRNEDVEMVQELDKSASTASDKLADRKGDEDLVDISNKFEGVVPQVDGMKFNNLTGDKIEMVQDLDKGAFLTSHEFGSAGHEHGEDLKERSSDVAGSKVQVEGMKLDDFDSNKDFEIMGGNLNIRDKDTDDKEVSPGYSNHYSEHEKVCLPLNVSDFDGNAPTSLDKSFPDNTDITKETIVDDMVDNVSSDATDGSNAEENVKSSQILSKEQLLGNEDAVEEDAFKGDISCLASNETNIIPEEADAMHWSFSNNFNDMVHCAVESNEYAEQKNISLASASTPEVNDDCAAVSPYGLASFHGTMGYGASESNMFSSWEINMFLGDEGMKSTAGISETHFTCEDTVVASVKKENAEQLGKHSNLMEERVVEINGSCFVSDESNYCRYSENKSVEVEKSSDSMHGVILTDVYNKKGSEYAATVDLTVGGEFKCPREENIDNTVVEEAKSLVEGHKCKETVGEETELCEAVTKSNSTIGQSFKSTVSAVDGETSAEDAQLWQPNSEIVVVKNPLAKAEEGDFAVKHLNSTMMKMKNDRNKLIQETPKKRITAIDMKENETAIKGDHVGSISVRSTAKRRALEDLRNK</sequence>
<feature type="region of interest" description="Disordered" evidence="9">
    <location>
        <begin position="1135"/>
        <end position="1159"/>
    </location>
</feature>
<feature type="region of interest" description="Disordered" evidence="9">
    <location>
        <begin position="537"/>
        <end position="670"/>
    </location>
</feature>
<keyword evidence="5" id="KW-0418">Kinase</keyword>
<evidence type="ECO:0000313" key="11">
    <source>
        <dbReference type="EMBL" id="THG05589.1"/>
    </source>
</evidence>
<keyword evidence="2" id="KW-0723">Serine/threonine-protein kinase</keyword>
<dbReference type="PANTHER" id="PTHR48005:SF70">
    <property type="entry name" value="MDIS1-INTERACTING RECEPTOR LIKE KINASE 2-LIKE"/>
    <property type="match status" value="1"/>
</dbReference>
<feature type="compositionally biased region" description="Polar residues" evidence="9">
    <location>
        <begin position="429"/>
        <end position="449"/>
    </location>
</feature>
<dbReference type="EC" id="2.7.11.1" evidence="1"/>
<feature type="compositionally biased region" description="Polar residues" evidence="9">
    <location>
        <begin position="1805"/>
        <end position="1817"/>
    </location>
</feature>
<keyword evidence="3" id="KW-0808">Transferase</keyword>
<feature type="compositionally biased region" description="Basic and acidic residues" evidence="9">
    <location>
        <begin position="1792"/>
        <end position="1804"/>
    </location>
</feature>
<evidence type="ECO:0000313" key="12">
    <source>
        <dbReference type="Proteomes" id="UP000306102"/>
    </source>
</evidence>
<feature type="compositionally biased region" description="Acidic residues" evidence="9">
    <location>
        <begin position="1201"/>
        <end position="1212"/>
    </location>
</feature>
<evidence type="ECO:0000256" key="8">
    <source>
        <dbReference type="ARBA" id="ARBA00048679"/>
    </source>
</evidence>
<dbReference type="GO" id="GO:0004674">
    <property type="term" value="F:protein serine/threonine kinase activity"/>
    <property type="evidence" value="ECO:0007669"/>
    <property type="project" value="UniProtKB-KW"/>
</dbReference>
<comment type="catalytic activity">
    <reaction evidence="7">
        <text>L-threonyl-[protein] + ATP = O-phospho-L-threonyl-[protein] + ADP + H(+)</text>
        <dbReference type="Rhea" id="RHEA:46608"/>
        <dbReference type="Rhea" id="RHEA-COMP:11060"/>
        <dbReference type="Rhea" id="RHEA-COMP:11605"/>
        <dbReference type="ChEBI" id="CHEBI:15378"/>
        <dbReference type="ChEBI" id="CHEBI:30013"/>
        <dbReference type="ChEBI" id="CHEBI:30616"/>
        <dbReference type="ChEBI" id="CHEBI:61977"/>
        <dbReference type="ChEBI" id="CHEBI:456216"/>
        <dbReference type="EC" id="2.7.11.1"/>
    </reaction>
</comment>
<dbReference type="InterPro" id="IPR000719">
    <property type="entry name" value="Prot_kinase_dom"/>
</dbReference>
<evidence type="ECO:0000256" key="2">
    <source>
        <dbReference type="ARBA" id="ARBA00022527"/>
    </source>
</evidence>
<evidence type="ECO:0000256" key="3">
    <source>
        <dbReference type="ARBA" id="ARBA00022679"/>
    </source>
</evidence>
<feature type="compositionally biased region" description="Polar residues" evidence="9">
    <location>
        <begin position="1135"/>
        <end position="1145"/>
    </location>
</feature>
<keyword evidence="6" id="KW-0067">ATP-binding</keyword>
<feature type="region of interest" description="Disordered" evidence="9">
    <location>
        <begin position="408"/>
        <end position="449"/>
    </location>
</feature>
<feature type="compositionally biased region" description="Low complexity" evidence="9">
    <location>
        <begin position="1071"/>
        <end position="1084"/>
    </location>
</feature>
<evidence type="ECO:0000256" key="9">
    <source>
        <dbReference type="SAM" id="MobiDB-lite"/>
    </source>
</evidence>